<name>A0A447T6X4_CHRVL</name>
<dbReference type="EMBL" id="LR134182">
    <property type="protein sequence ID" value="VEB40610.1"/>
    <property type="molecule type" value="Genomic_DNA"/>
</dbReference>
<protein>
    <submittedName>
        <fullName evidence="1">Uncharacterized protein</fullName>
    </submittedName>
</protein>
<dbReference type="AlphaFoldDB" id="A0A447T6X4"/>
<evidence type="ECO:0000313" key="1">
    <source>
        <dbReference type="EMBL" id="VEB40610.1"/>
    </source>
</evidence>
<gene>
    <name evidence="1" type="ORF">NCTC9695_01011</name>
</gene>
<organism evidence="1 2">
    <name type="scientific">Chromobacterium violaceum</name>
    <dbReference type="NCBI Taxonomy" id="536"/>
    <lineage>
        <taxon>Bacteria</taxon>
        <taxon>Pseudomonadati</taxon>
        <taxon>Pseudomonadota</taxon>
        <taxon>Betaproteobacteria</taxon>
        <taxon>Neisseriales</taxon>
        <taxon>Chromobacteriaceae</taxon>
        <taxon>Chromobacterium</taxon>
    </lineage>
</organism>
<accession>A0A447T6X4</accession>
<dbReference type="Proteomes" id="UP000275777">
    <property type="component" value="Chromosome"/>
</dbReference>
<proteinExistence type="predicted"/>
<evidence type="ECO:0000313" key="2">
    <source>
        <dbReference type="Proteomes" id="UP000275777"/>
    </source>
</evidence>
<reference evidence="1 2" key="1">
    <citation type="submission" date="2018-12" db="EMBL/GenBank/DDBJ databases">
        <authorList>
            <consortium name="Pathogen Informatics"/>
        </authorList>
    </citation>
    <scope>NUCLEOTIDE SEQUENCE [LARGE SCALE GENOMIC DNA]</scope>
    <source>
        <strain evidence="1 2">NCTC9695</strain>
    </source>
</reference>
<sequence>MEVKAEQQPVPEGLKLLLQAFGKNMDMALAPPDAPPSAPAGANS</sequence>